<dbReference type="Proteomes" id="UP001058533">
    <property type="component" value="Chromosome"/>
</dbReference>
<sequence>MRELASRGQLRLSFLRWAVVTVPAVVLLGFLSGRIAPTGSENAWYMALAKPEWQPPGWAFPVAWTTLYVLMGLALAIILNARRARGRGLAIGLFILQLLVNLAWAPLFFGAHLVSLAVIHIAVILVLAIASTFAFARVRSLAAWLMVPYLCWISFALLLSWEIDRLNPYGETLVPSGASTQIEL</sequence>
<evidence type="ECO:0000313" key="8">
    <source>
        <dbReference type="Proteomes" id="UP001058533"/>
    </source>
</evidence>
<dbReference type="PANTHER" id="PTHR10057:SF0">
    <property type="entry name" value="TRANSLOCATOR PROTEIN"/>
    <property type="match status" value="1"/>
</dbReference>
<evidence type="ECO:0000256" key="2">
    <source>
        <dbReference type="ARBA" id="ARBA00007524"/>
    </source>
</evidence>
<evidence type="ECO:0000256" key="1">
    <source>
        <dbReference type="ARBA" id="ARBA00004141"/>
    </source>
</evidence>
<evidence type="ECO:0000256" key="3">
    <source>
        <dbReference type="ARBA" id="ARBA00022692"/>
    </source>
</evidence>
<feature type="transmembrane region" description="Helical" evidence="6">
    <location>
        <begin position="12"/>
        <end position="37"/>
    </location>
</feature>
<protein>
    <submittedName>
        <fullName evidence="7">Tryptophan-rich sensory protein</fullName>
    </submittedName>
</protein>
<name>A0ABY5LAG7_9SPHN</name>
<evidence type="ECO:0000256" key="6">
    <source>
        <dbReference type="SAM" id="Phobius"/>
    </source>
</evidence>
<dbReference type="InterPro" id="IPR038330">
    <property type="entry name" value="TspO/MBR-related_sf"/>
</dbReference>
<keyword evidence="5 6" id="KW-0472">Membrane</keyword>
<organism evidence="7 8">
    <name type="scientific">Sphingomonas qomolangmaensis</name>
    <dbReference type="NCBI Taxonomy" id="2918765"/>
    <lineage>
        <taxon>Bacteria</taxon>
        <taxon>Pseudomonadati</taxon>
        <taxon>Pseudomonadota</taxon>
        <taxon>Alphaproteobacteria</taxon>
        <taxon>Sphingomonadales</taxon>
        <taxon>Sphingomonadaceae</taxon>
        <taxon>Sphingomonas</taxon>
    </lineage>
</organism>
<keyword evidence="8" id="KW-1185">Reference proteome</keyword>
<comment type="similarity">
    <text evidence="2">Belongs to the TspO/BZRP family.</text>
</comment>
<dbReference type="PANTHER" id="PTHR10057">
    <property type="entry name" value="PERIPHERAL-TYPE BENZODIAZEPINE RECEPTOR"/>
    <property type="match status" value="1"/>
</dbReference>
<dbReference type="Gene3D" id="1.20.1260.100">
    <property type="entry name" value="TspO/MBR protein"/>
    <property type="match status" value="1"/>
</dbReference>
<feature type="transmembrane region" description="Helical" evidence="6">
    <location>
        <begin position="113"/>
        <end position="135"/>
    </location>
</feature>
<accession>A0ABY5LAG7</accession>
<keyword evidence="4 6" id="KW-1133">Transmembrane helix</keyword>
<dbReference type="RefSeq" id="WP_256507795.1">
    <property type="nucleotide sequence ID" value="NZ_CP101740.1"/>
</dbReference>
<evidence type="ECO:0000256" key="4">
    <source>
        <dbReference type="ARBA" id="ARBA00022989"/>
    </source>
</evidence>
<feature type="transmembrane region" description="Helical" evidence="6">
    <location>
        <begin position="88"/>
        <end position="107"/>
    </location>
</feature>
<feature type="transmembrane region" description="Helical" evidence="6">
    <location>
        <begin position="57"/>
        <end position="81"/>
    </location>
</feature>
<feature type="transmembrane region" description="Helical" evidence="6">
    <location>
        <begin position="142"/>
        <end position="161"/>
    </location>
</feature>
<gene>
    <name evidence="7" type="ORF">NMP03_07145</name>
</gene>
<evidence type="ECO:0000313" key="7">
    <source>
        <dbReference type="EMBL" id="UUL83960.1"/>
    </source>
</evidence>
<keyword evidence="3 6" id="KW-0812">Transmembrane</keyword>
<evidence type="ECO:0000256" key="5">
    <source>
        <dbReference type="ARBA" id="ARBA00023136"/>
    </source>
</evidence>
<dbReference type="EMBL" id="CP101740">
    <property type="protein sequence ID" value="UUL83960.1"/>
    <property type="molecule type" value="Genomic_DNA"/>
</dbReference>
<comment type="subcellular location">
    <subcellularLocation>
        <location evidence="1">Membrane</location>
        <topology evidence="1">Multi-pass membrane protein</topology>
    </subcellularLocation>
</comment>
<reference evidence="7" key="1">
    <citation type="submission" date="2022-07" db="EMBL/GenBank/DDBJ databases">
        <title>Sphingomonas sp. nov., a novel bacterium isolated from the north slope of the Mount Everest.</title>
        <authorList>
            <person name="Cui X."/>
            <person name="Liu Y."/>
        </authorList>
    </citation>
    <scope>NUCLEOTIDE SEQUENCE</scope>
    <source>
        <strain evidence="7">S5-59</strain>
    </source>
</reference>
<dbReference type="CDD" id="cd15904">
    <property type="entry name" value="TSPO_MBR"/>
    <property type="match status" value="1"/>
</dbReference>
<proteinExistence type="inferred from homology"/>
<dbReference type="InterPro" id="IPR004307">
    <property type="entry name" value="TspO_MBR"/>
</dbReference>
<dbReference type="PIRSF" id="PIRSF005859">
    <property type="entry name" value="PBR"/>
    <property type="match status" value="1"/>
</dbReference>
<dbReference type="Pfam" id="PF03073">
    <property type="entry name" value="TspO_MBR"/>
    <property type="match status" value="1"/>
</dbReference>